<name>A0A502GWF5_9BACT</name>
<protein>
    <submittedName>
        <fullName evidence="1">Uncharacterized protein</fullName>
    </submittedName>
</protein>
<evidence type="ECO:0000313" key="2">
    <source>
        <dbReference type="Proteomes" id="UP000317646"/>
    </source>
</evidence>
<dbReference type="RefSeq" id="WP_140467069.1">
    <property type="nucleotide sequence ID" value="NZ_RCYZ01000005.1"/>
</dbReference>
<gene>
    <name evidence="1" type="ORF">EAH73_12565</name>
</gene>
<comment type="caution">
    <text evidence="1">The sequence shown here is derived from an EMBL/GenBank/DDBJ whole genome shotgun (WGS) entry which is preliminary data.</text>
</comment>
<dbReference type="Proteomes" id="UP000317646">
    <property type="component" value="Unassembled WGS sequence"/>
</dbReference>
<keyword evidence="2" id="KW-1185">Reference proteome</keyword>
<dbReference type="EMBL" id="RCYZ01000005">
    <property type="protein sequence ID" value="TPG65313.1"/>
    <property type="molecule type" value="Genomic_DNA"/>
</dbReference>
<organism evidence="1 2">
    <name type="scientific">Hymenobacter nivis</name>
    <dbReference type="NCBI Taxonomy" id="1850093"/>
    <lineage>
        <taxon>Bacteria</taxon>
        <taxon>Pseudomonadati</taxon>
        <taxon>Bacteroidota</taxon>
        <taxon>Cytophagia</taxon>
        <taxon>Cytophagales</taxon>
        <taxon>Hymenobacteraceae</taxon>
        <taxon>Hymenobacter</taxon>
    </lineage>
</organism>
<sequence>MTPEENKLDSLIADLASASDTINLAKKELPKEPELQEENGFITPKTLANYQEDQAAYAAKNGSLEALRKTLKSAVNAFEAAFPEIALAKLNKGVPLLLPVTSALSGAGSLVAIRKAETGEYHVKAVANAEQAREAFKL</sequence>
<dbReference type="AlphaFoldDB" id="A0A502GWF5"/>
<proteinExistence type="predicted"/>
<accession>A0A502GWF5</accession>
<evidence type="ECO:0000313" key="1">
    <source>
        <dbReference type="EMBL" id="TPG65313.1"/>
    </source>
</evidence>
<reference evidence="1 2" key="1">
    <citation type="journal article" date="2019" name="Environ. Microbiol.">
        <title>Species interactions and distinct microbial communities in high Arctic permafrost affected cryosols are associated with the CH4 and CO2 gas fluxes.</title>
        <authorList>
            <person name="Altshuler I."/>
            <person name="Hamel J."/>
            <person name="Turney S."/>
            <person name="Magnuson E."/>
            <person name="Levesque R."/>
            <person name="Greer C."/>
            <person name="Whyte L.G."/>
        </authorList>
    </citation>
    <scope>NUCLEOTIDE SEQUENCE [LARGE SCALE GENOMIC DNA]</scope>
    <source>
        <strain evidence="1 2">S9.2P</strain>
    </source>
</reference>